<dbReference type="EMBL" id="MU005570">
    <property type="protein sequence ID" value="KAF2690910.1"/>
    <property type="molecule type" value="Genomic_DNA"/>
</dbReference>
<evidence type="ECO:0000313" key="2">
    <source>
        <dbReference type="EMBL" id="KAF2690910.1"/>
    </source>
</evidence>
<proteinExistence type="predicted"/>
<dbReference type="Proteomes" id="UP000799291">
    <property type="component" value="Unassembled WGS sequence"/>
</dbReference>
<reference evidence="2" key="1">
    <citation type="journal article" date="2020" name="Stud. Mycol.">
        <title>101 Dothideomycetes genomes: a test case for predicting lifestyles and emergence of pathogens.</title>
        <authorList>
            <person name="Haridas S."/>
            <person name="Albert R."/>
            <person name="Binder M."/>
            <person name="Bloem J."/>
            <person name="Labutti K."/>
            <person name="Salamov A."/>
            <person name="Andreopoulos B."/>
            <person name="Baker S."/>
            <person name="Barry K."/>
            <person name="Bills G."/>
            <person name="Bluhm B."/>
            <person name="Cannon C."/>
            <person name="Castanera R."/>
            <person name="Culley D."/>
            <person name="Daum C."/>
            <person name="Ezra D."/>
            <person name="Gonzalez J."/>
            <person name="Henrissat B."/>
            <person name="Kuo A."/>
            <person name="Liang C."/>
            <person name="Lipzen A."/>
            <person name="Lutzoni F."/>
            <person name="Magnuson J."/>
            <person name="Mondo S."/>
            <person name="Nolan M."/>
            <person name="Ohm R."/>
            <person name="Pangilinan J."/>
            <person name="Park H.-J."/>
            <person name="Ramirez L."/>
            <person name="Alfaro M."/>
            <person name="Sun H."/>
            <person name="Tritt A."/>
            <person name="Yoshinaga Y."/>
            <person name="Zwiers L.-H."/>
            <person name="Turgeon B."/>
            <person name="Goodwin S."/>
            <person name="Spatafora J."/>
            <person name="Crous P."/>
            <person name="Grigoriev I."/>
        </authorList>
    </citation>
    <scope>NUCLEOTIDE SEQUENCE</scope>
    <source>
        <strain evidence="2">CBS 122367</strain>
    </source>
</reference>
<name>A0A6G1JKZ9_9PLEO</name>
<evidence type="ECO:0000313" key="3">
    <source>
        <dbReference type="Proteomes" id="UP000799291"/>
    </source>
</evidence>
<dbReference type="AlphaFoldDB" id="A0A6G1JKZ9"/>
<feature type="region of interest" description="Disordered" evidence="1">
    <location>
        <begin position="104"/>
        <end position="237"/>
    </location>
</feature>
<sequence length="326" mass="36076">MPRADLWAYLKLPGNQAPMVWCEATSRGNAQTVDWLATNKAVRAETIDFEDMFDSVSDDADFKAVLKKVCEQADESLDEESSSPVAEIRTAGRKKNTSMAAGMLPDWEQGFSPSRHRVTGNFSPRNAQVVRKTGTQSASVPSLRSNKRVHATSSHSRAQRHTAQLLDCADEETDSDPRELPTASRASKRRRVNDNRPSPESQEDQPYAIPSDGWPLDSHHGGQPQQSRYARLQRRPARTIEGQRDVITMDSLMQDMVQDGVERIVRPDLSEVLSTVHHSMGTMHNTMSAIHSNMGAMNTLLEIIDGNTRARLLGARGSAPPLIAPN</sequence>
<keyword evidence="3" id="KW-1185">Reference proteome</keyword>
<evidence type="ECO:0000256" key="1">
    <source>
        <dbReference type="SAM" id="MobiDB-lite"/>
    </source>
</evidence>
<organism evidence="2 3">
    <name type="scientific">Lentithecium fluviatile CBS 122367</name>
    <dbReference type="NCBI Taxonomy" id="1168545"/>
    <lineage>
        <taxon>Eukaryota</taxon>
        <taxon>Fungi</taxon>
        <taxon>Dikarya</taxon>
        <taxon>Ascomycota</taxon>
        <taxon>Pezizomycotina</taxon>
        <taxon>Dothideomycetes</taxon>
        <taxon>Pleosporomycetidae</taxon>
        <taxon>Pleosporales</taxon>
        <taxon>Massarineae</taxon>
        <taxon>Lentitheciaceae</taxon>
        <taxon>Lentithecium</taxon>
    </lineage>
</organism>
<accession>A0A6G1JKZ9</accession>
<feature type="compositionally biased region" description="Polar residues" evidence="1">
    <location>
        <begin position="133"/>
        <end position="144"/>
    </location>
</feature>
<gene>
    <name evidence="2" type="ORF">K458DRAFT_382490</name>
</gene>
<protein>
    <submittedName>
        <fullName evidence="2">Uncharacterized protein</fullName>
    </submittedName>
</protein>